<keyword evidence="2" id="KW-0012">Acyltransferase</keyword>
<name>A0A3Q9BUH5_9BURK</name>
<dbReference type="SUPFAM" id="SSF55729">
    <property type="entry name" value="Acyl-CoA N-acyltransferases (Nat)"/>
    <property type="match status" value="1"/>
</dbReference>
<sequence>MQPLAPAKADAFWLGVITSAAAAQRVLLVARNPVGRIVGTVQVITSQPENQPHRADISKLLVHRSARCQGIAAALMDAADVAARAAGKSLLVLDTATGGGAESLYQRLGWIQCGMIPDYALWPQGGLCSTTLFYKSLSA</sequence>
<dbReference type="GO" id="GO:0016747">
    <property type="term" value="F:acyltransferase activity, transferring groups other than amino-acyl groups"/>
    <property type="evidence" value="ECO:0007669"/>
    <property type="project" value="InterPro"/>
</dbReference>
<organism evidence="4 5">
    <name type="scientific">Undibacterium parvum</name>
    <dbReference type="NCBI Taxonomy" id="401471"/>
    <lineage>
        <taxon>Bacteria</taxon>
        <taxon>Pseudomonadati</taxon>
        <taxon>Pseudomonadota</taxon>
        <taxon>Betaproteobacteria</taxon>
        <taxon>Burkholderiales</taxon>
        <taxon>Oxalobacteraceae</taxon>
        <taxon>Undibacterium</taxon>
    </lineage>
</organism>
<dbReference type="PANTHER" id="PTHR43877">
    <property type="entry name" value="AMINOALKYLPHOSPHONATE N-ACETYLTRANSFERASE-RELATED-RELATED"/>
    <property type="match status" value="1"/>
</dbReference>
<dbReference type="PROSITE" id="PS51186">
    <property type="entry name" value="GNAT"/>
    <property type="match status" value="1"/>
</dbReference>
<dbReference type="AlphaFoldDB" id="A0A3Q9BUH5"/>
<dbReference type="InterPro" id="IPR000182">
    <property type="entry name" value="GNAT_dom"/>
</dbReference>
<evidence type="ECO:0000256" key="1">
    <source>
        <dbReference type="ARBA" id="ARBA00022679"/>
    </source>
</evidence>
<dbReference type="CDD" id="cd04301">
    <property type="entry name" value="NAT_SF"/>
    <property type="match status" value="1"/>
</dbReference>
<evidence type="ECO:0000313" key="4">
    <source>
        <dbReference type="EMBL" id="AZP14478.1"/>
    </source>
</evidence>
<protein>
    <submittedName>
        <fullName evidence="4">GNAT family N-acetyltransferase</fullName>
    </submittedName>
</protein>
<dbReference type="Gene3D" id="3.40.630.30">
    <property type="match status" value="1"/>
</dbReference>
<dbReference type="InterPro" id="IPR050832">
    <property type="entry name" value="Bact_Acetyltransf"/>
</dbReference>
<keyword evidence="1 4" id="KW-0808">Transferase</keyword>
<dbReference type="PANTHER" id="PTHR43877:SF2">
    <property type="entry name" value="AMINOALKYLPHOSPHONATE N-ACETYLTRANSFERASE-RELATED"/>
    <property type="match status" value="1"/>
</dbReference>
<feature type="domain" description="N-acetyltransferase" evidence="3">
    <location>
        <begin position="1"/>
        <end position="138"/>
    </location>
</feature>
<dbReference type="KEGG" id="upv:EJN92_08020"/>
<dbReference type="OrthoDB" id="3389160at2"/>
<reference evidence="4 5" key="1">
    <citation type="journal article" date="2011" name="Int. J. Syst. Evol. Microbiol.">
        <title>Description of Undibacterium oligocarboniphilum sp. nov., isolated from purified water, and Undibacterium pigrum strain CCUG 49012 as the type strain of Undibacterium parvum sp. nov., and emended descriptions of the genus Undibacterium and the species Undibacterium pigrum.</title>
        <authorList>
            <person name="Eder W."/>
            <person name="Wanner G."/>
            <person name="Ludwig W."/>
            <person name="Busse H.J."/>
            <person name="Ziemke-Kageler F."/>
            <person name="Lang E."/>
        </authorList>
    </citation>
    <scope>NUCLEOTIDE SEQUENCE [LARGE SCALE GENOMIC DNA]</scope>
    <source>
        <strain evidence="4 5">DSM 23061</strain>
    </source>
</reference>
<dbReference type="EMBL" id="CP034464">
    <property type="protein sequence ID" value="AZP14478.1"/>
    <property type="molecule type" value="Genomic_DNA"/>
</dbReference>
<dbReference type="Pfam" id="PF13508">
    <property type="entry name" value="Acetyltransf_7"/>
    <property type="match status" value="1"/>
</dbReference>
<evidence type="ECO:0000259" key="3">
    <source>
        <dbReference type="PROSITE" id="PS51186"/>
    </source>
</evidence>
<gene>
    <name evidence="4" type="ORF">EJN92_08020</name>
</gene>
<keyword evidence="5" id="KW-1185">Reference proteome</keyword>
<dbReference type="Proteomes" id="UP000275663">
    <property type="component" value="Chromosome"/>
</dbReference>
<evidence type="ECO:0000256" key="2">
    <source>
        <dbReference type="ARBA" id="ARBA00023315"/>
    </source>
</evidence>
<proteinExistence type="predicted"/>
<accession>A0A3Q9BUH5</accession>
<dbReference type="InterPro" id="IPR016181">
    <property type="entry name" value="Acyl_CoA_acyltransferase"/>
</dbReference>
<evidence type="ECO:0000313" key="5">
    <source>
        <dbReference type="Proteomes" id="UP000275663"/>
    </source>
</evidence>